<evidence type="ECO:0000313" key="1">
    <source>
        <dbReference type="EMBL" id="KAK3054413.1"/>
    </source>
</evidence>
<comment type="caution">
    <text evidence="1">The sequence shown here is derived from an EMBL/GenBank/DDBJ whole genome shotgun (WGS) entry which is preliminary data.</text>
</comment>
<organism evidence="1 2">
    <name type="scientific">Extremus antarcticus</name>
    <dbReference type="NCBI Taxonomy" id="702011"/>
    <lineage>
        <taxon>Eukaryota</taxon>
        <taxon>Fungi</taxon>
        <taxon>Dikarya</taxon>
        <taxon>Ascomycota</taxon>
        <taxon>Pezizomycotina</taxon>
        <taxon>Dothideomycetes</taxon>
        <taxon>Dothideomycetidae</taxon>
        <taxon>Mycosphaerellales</taxon>
        <taxon>Extremaceae</taxon>
        <taxon>Extremus</taxon>
    </lineage>
</organism>
<name>A0AAJ0DHW6_9PEZI</name>
<sequence>MLTQSLTPPRAENLAAESWHAVEAATKKARMAELEQPVEEAASPRQQLLAESLTGPLLYDRPI</sequence>
<gene>
    <name evidence="1" type="ORF">LTR09_004681</name>
</gene>
<reference evidence="1" key="1">
    <citation type="submission" date="2023-04" db="EMBL/GenBank/DDBJ databases">
        <title>Black Yeasts Isolated from many extreme environments.</title>
        <authorList>
            <person name="Coleine C."/>
            <person name="Stajich J.E."/>
            <person name="Selbmann L."/>
        </authorList>
    </citation>
    <scope>NUCLEOTIDE SEQUENCE</scope>
    <source>
        <strain evidence="1">CCFEE 5312</strain>
    </source>
</reference>
<keyword evidence="2" id="KW-1185">Reference proteome</keyword>
<proteinExistence type="predicted"/>
<dbReference type="AlphaFoldDB" id="A0AAJ0DHW6"/>
<dbReference type="EMBL" id="JAWDJX010000012">
    <property type="protein sequence ID" value="KAK3054413.1"/>
    <property type="molecule type" value="Genomic_DNA"/>
</dbReference>
<dbReference type="Proteomes" id="UP001271007">
    <property type="component" value="Unassembled WGS sequence"/>
</dbReference>
<accession>A0AAJ0DHW6</accession>
<protein>
    <submittedName>
        <fullName evidence="1">Uncharacterized protein</fullName>
    </submittedName>
</protein>
<evidence type="ECO:0000313" key="2">
    <source>
        <dbReference type="Proteomes" id="UP001271007"/>
    </source>
</evidence>